<evidence type="ECO:0000256" key="1">
    <source>
        <dbReference type="SAM" id="MobiDB-lite"/>
    </source>
</evidence>
<organism evidence="2 3">
    <name type="scientific">Romanomermis culicivorax</name>
    <name type="common">Nematode worm</name>
    <dbReference type="NCBI Taxonomy" id="13658"/>
    <lineage>
        <taxon>Eukaryota</taxon>
        <taxon>Metazoa</taxon>
        <taxon>Ecdysozoa</taxon>
        <taxon>Nematoda</taxon>
        <taxon>Enoplea</taxon>
        <taxon>Dorylaimia</taxon>
        <taxon>Mermithida</taxon>
        <taxon>Mermithoidea</taxon>
        <taxon>Mermithidae</taxon>
        <taxon>Romanomermis</taxon>
    </lineage>
</organism>
<evidence type="ECO:0000313" key="2">
    <source>
        <dbReference type="Proteomes" id="UP000887565"/>
    </source>
</evidence>
<feature type="region of interest" description="Disordered" evidence="1">
    <location>
        <begin position="55"/>
        <end position="99"/>
    </location>
</feature>
<keyword evidence="2" id="KW-1185">Reference proteome</keyword>
<name>A0A915L9Q1_ROMCU</name>
<proteinExistence type="predicted"/>
<accession>A0A915L9Q1</accession>
<dbReference type="Proteomes" id="UP000887565">
    <property type="component" value="Unplaced"/>
</dbReference>
<protein>
    <submittedName>
        <fullName evidence="3">Uncharacterized protein</fullName>
    </submittedName>
</protein>
<reference evidence="3" key="1">
    <citation type="submission" date="2022-11" db="UniProtKB">
        <authorList>
            <consortium name="WormBaseParasite"/>
        </authorList>
    </citation>
    <scope>IDENTIFICATION</scope>
</reference>
<evidence type="ECO:0000313" key="3">
    <source>
        <dbReference type="WBParaSite" id="nRc.2.0.1.t46481-RA"/>
    </source>
</evidence>
<sequence>MEATQPRMWDGENLGGKLLMKLRDEFSANHSWVSTSEEEEAKKQFNEKKRTIWQTDRRSQQFKGRAGANVSDRGGKRGGKRVSRGGGAPGARSNPTSLFGADPLTSSAYFGGDGYTTLDDNQFDNLEMVKKGDHPGAISIHAEQCYIFYVFDGNYSMRKYVKFHIVRSDNCYIFRSFIADVL</sequence>
<dbReference type="WBParaSite" id="nRc.2.0.1.t46481-RA">
    <property type="protein sequence ID" value="nRc.2.0.1.t46481-RA"/>
    <property type="gene ID" value="nRc.2.0.1.g46481"/>
</dbReference>
<dbReference type="AlphaFoldDB" id="A0A915L9Q1"/>